<dbReference type="PATRIC" id="fig|1137280.3.peg.330"/>
<keyword evidence="4" id="KW-1185">Reference proteome</keyword>
<comment type="similarity">
    <text evidence="1 2">Belongs to the ArsC family.</text>
</comment>
<dbReference type="PANTHER" id="PTHR30041:SF8">
    <property type="entry name" value="PROTEIN YFFB"/>
    <property type="match status" value="1"/>
</dbReference>
<accession>A0A072N6Q8</accession>
<dbReference type="NCBIfam" id="TIGR01617">
    <property type="entry name" value="arsC_related"/>
    <property type="match status" value="1"/>
</dbReference>
<evidence type="ECO:0000313" key="3">
    <source>
        <dbReference type="EMBL" id="KEF32952.1"/>
    </source>
</evidence>
<name>A0A072N6Q8_9GAMM</name>
<dbReference type="CDD" id="cd03035">
    <property type="entry name" value="ArsC_Yffb"/>
    <property type="match status" value="1"/>
</dbReference>
<dbReference type="InterPro" id="IPR006660">
    <property type="entry name" value="Arsenate_reductase-like"/>
</dbReference>
<dbReference type="PANTHER" id="PTHR30041">
    <property type="entry name" value="ARSENATE REDUCTASE"/>
    <property type="match status" value="1"/>
</dbReference>
<gene>
    <name evidence="3" type="ORF">D777_00514</name>
</gene>
<dbReference type="Pfam" id="PF03960">
    <property type="entry name" value="ArsC"/>
    <property type="match status" value="1"/>
</dbReference>
<dbReference type="InterPro" id="IPR036249">
    <property type="entry name" value="Thioredoxin-like_sf"/>
</dbReference>
<dbReference type="OrthoDB" id="9803749at2"/>
<dbReference type="RefSeq" id="WP_036128160.1">
    <property type="nucleotide sequence ID" value="NZ_ANIE01000002.1"/>
</dbReference>
<dbReference type="AlphaFoldDB" id="A0A072N6Q8"/>
<comment type="caution">
    <text evidence="3">The sequence shown here is derived from an EMBL/GenBank/DDBJ whole genome shotgun (WGS) entry which is preliminary data.</text>
</comment>
<dbReference type="STRING" id="1137280.D777_00514"/>
<dbReference type="NCBIfam" id="NF008107">
    <property type="entry name" value="PRK10853.1"/>
    <property type="match status" value="1"/>
</dbReference>
<dbReference type="InterPro" id="IPR006504">
    <property type="entry name" value="Tscrpt_reg_Spx/MgsR"/>
</dbReference>
<sequence length="115" mass="13462">MNIYGIRNCDTVKKARKWLDEQGISYEFHDFKKEGLDEARLKDWENAVGWELLLNRRGTTWRKLPEEVRDTIGAQSAHDIMLENHSIIKRPVVEHDGSVFVGFNADEWAQQFSND</sequence>
<evidence type="ECO:0000256" key="1">
    <source>
        <dbReference type="ARBA" id="ARBA00007198"/>
    </source>
</evidence>
<dbReference type="SUPFAM" id="SSF52833">
    <property type="entry name" value="Thioredoxin-like"/>
    <property type="match status" value="1"/>
</dbReference>
<dbReference type="EMBL" id="ANIE01000002">
    <property type="protein sequence ID" value="KEF32952.1"/>
    <property type="molecule type" value="Genomic_DNA"/>
</dbReference>
<evidence type="ECO:0000313" key="4">
    <source>
        <dbReference type="Proteomes" id="UP000035057"/>
    </source>
</evidence>
<organism evidence="3 4">
    <name type="scientific">Marinobacter nitratireducens</name>
    <dbReference type="NCBI Taxonomy" id="1137280"/>
    <lineage>
        <taxon>Bacteria</taxon>
        <taxon>Pseudomonadati</taxon>
        <taxon>Pseudomonadota</taxon>
        <taxon>Gammaproteobacteria</taxon>
        <taxon>Pseudomonadales</taxon>
        <taxon>Marinobacteraceae</taxon>
        <taxon>Marinobacter</taxon>
    </lineage>
</organism>
<reference evidence="3 4" key="1">
    <citation type="submission" date="2012-12" db="EMBL/GenBank/DDBJ databases">
        <title>Genome assembly of Marinobacter sp. AK21.</title>
        <authorList>
            <person name="Khatri I."/>
            <person name="Kumar R."/>
            <person name="Vaidya B."/>
            <person name="Subramanian S."/>
            <person name="Pinnaka A."/>
        </authorList>
    </citation>
    <scope>NUCLEOTIDE SEQUENCE [LARGE SCALE GENOMIC DNA]</scope>
    <source>
        <strain evidence="3 4">AK21</strain>
    </source>
</reference>
<dbReference type="Gene3D" id="3.40.30.10">
    <property type="entry name" value="Glutaredoxin"/>
    <property type="match status" value="1"/>
</dbReference>
<protein>
    <submittedName>
        <fullName evidence="3">A glutathione-dependent thiol reductase</fullName>
    </submittedName>
</protein>
<dbReference type="PROSITE" id="PS51353">
    <property type="entry name" value="ARSC"/>
    <property type="match status" value="1"/>
</dbReference>
<evidence type="ECO:0000256" key="2">
    <source>
        <dbReference type="PROSITE-ProRule" id="PRU01282"/>
    </source>
</evidence>
<dbReference type="Proteomes" id="UP000035057">
    <property type="component" value="Unassembled WGS sequence"/>
</dbReference>
<proteinExistence type="inferred from homology"/>